<dbReference type="AlphaFoldDB" id="S3CYS8"/>
<organism evidence="1 2">
    <name type="scientific">Ophiostoma piceae (strain UAMH 11346)</name>
    <name type="common">Sap stain fungus</name>
    <dbReference type="NCBI Taxonomy" id="1262450"/>
    <lineage>
        <taxon>Eukaryota</taxon>
        <taxon>Fungi</taxon>
        <taxon>Dikarya</taxon>
        <taxon>Ascomycota</taxon>
        <taxon>Pezizomycotina</taxon>
        <taxon>Sordariomycetes</taxon>
        <taxon>Sordariomycetidae</taxon>
        <taxon>Ophiostomatales</taxon>
        <taxon>Ophiostomataceae</taxon>
        <taxon>Ophiostoma</taxon>
    </lineage>
</organism>
<evidence type="ECO:0000313" key="1">
    <source>
        <dbReference type="EMBL" id="EPE06080.1"/>
    </source>
</evidence>
<dbReference type="InterPro" id="IPR025213">
    <property type="entry name" value="Sim4_Fta2"/>
</dbReference>
<reference evidence="1 2" key="1">
    <citation type="journal article" date="2013" name="BMC Genomics">
        <title>The genome and transcriptome of the pine saprophyte Ophiostoma piceae, and a comparison with the bark beetle-associated pine pathogen Grosmannia clavigera.</title>
        <authorList>
            <person name="Haridas S."/>
            <person name="Wang Y."/>
            <person name="Lim L."/>
            <person name="Massoumi Alamouti S."/>
            <person name="Jackman S."/>
            <person name="Docking R."/>
            <person name="Robertson G."/>
            <person name="Birol I."/>
            <person name="Bohlmann J."/>
            <person name="Breuil C."/>
        </authorList>
    </citation>
    <scope>NUCLEOTIDE SEQUENCE [LARGE SCALE GENOMIC DNA]</scope>
    <source>
        <strain evidence="1 2">UAMH 11346</strain>
    </source>
</reference>
<protein>
    <recommendedName>
        <fullName evidence="3">Protein kinase domain-containing protein</fullName>
    </recommendedName>
</protein>
<dbReference type="VEuPathDB" id="FungiDB:F503_02909"/>
<gene>
    <name evidence="1" type="ORF">F503_02909</name>
</gene>
<accession>S3CYS8</accession>
<dbReference type="eggNOG" id="ENOG502T2GP">
    <property type="taxonomic scope" value="Eukaryota"/>
</dbReference>
<dbReference type="Proteomes" id="UP000016923">
    <property type="component" value="Unassembled WGS sequence"/>
</dbReference>
<proteinExistence type="predicted"/>
<evidence type="ECO:0000313" key="2">
    <source>
        <dbReference type="Proteomes" id="UP000016923"/>
    </source>
</evidence>
<name>S3CYS8_OPHP1</name>
<dbReference type="OMA" id="NSECRAF"/>
<evidence type="ECO:0008006" key="3">
    <source>
        <dbReference type="Google" id="ProtNLM"/>
    </source>
</evidence>
<keyword evidence="2" id="KW-1185">Reference proteome</keyword>
<dbReference type="STRING" id="1262450.S3CYS8"/>
<dbReference type="OrthoDB" id="3432781at2759"/>
<sequence>MPATIPIYPDWPESAADLVPLPLCPGPKLAPFDFQGPQEIDFLNYLGGGLHSHVLKVRIKGQDYALKLFRFPFEDDWFGPGDDERYNRTRNKTSAFAAYSDPFNSECRAFGRLKEAGHEDLAIPCYGYVLLDEQHERKLQDKFELDLNGNCEAWQAGDDDMRGLYPGERSGKPPPIRCIVKKLAKLECGIEGHTMRVSKKGKALYLGSGRVKPKVGNFSVANARKILRATIRLHQLGIFHVDIRREQFLDNKFCDLSTAITVPHFLTNTELNPRLNAKEIALMEREIFLIVMCDYWAFEIMVSDDICKEPVQTSKLTEMVPVFPRRAHYQMEFADRPYNLRRTARREQHRHHVYALADPRKFDWKAFAAVKPGMVAKQRRKVKLPTRPERWYLDCTPEDAAYLNKPHLAHRDLDWFATEEGLIYPSHRYREPRDKKIKELEEREKKYASQD</sequence>
<dbReference type="Pfam" id="PF13095">
    <property type="entry name" value="FTA2"/>
    <property type="match status" value="1"/>
</dbReference>
<dbReference type="EMBL" id="KE148154">
    <property type="protein sequence ID" value="EPE06080.1"/>
    <property type="molecule type" value="Genomic_DNA"/>
</dbReference>
<dbReference type="HOGENOM" id="CLU_042091_0_1_1"/>